<reference evidence="10" key="1">
    <citation type="journal article" date="2021" name="PeerJ">
        <title>Extensive microbial diversity within the chicken gut microbiome revealed by metagenomics and culture.</title>
        <authorList>
            <person name="Gilroy R."/>
            <person name="Ravi A."/>
            <person name="Getino M."/>
            <person name="Pursley I."/>
            <person name="Horton D.L."/>
            <person name="Alikhan N.F."/>
            <person name="Baker D."/>
            <person name="Gharbi K."/>
            <person name="Hall N."/>
            <person name="Watson M."/>
            <person name="Adriaenssens E.M."/>
            <person name="Foster-Nyarko E."/>
            <person name="Jarju S."/>
            <person name="Secka A."/>
            <person name="Antonio M."/>
            <person name="Oren A."/>
            <person name="Chaudhuri R.R."/>
            <person name="La Ragione R."/>
            <person name="Hildebrand F."/>
            <person name="Pallen M.J."/>
        </authorList>
    </citation>
    <scope>NUCLEOTIDE SEQUENCE</scope>
    <source>
        <strain evidence="10">ChiHjej13B12-4958</strain>
    </source>
</reference>
<feature type="domain" description="GHMP kinase C-terminal" evidence="9">
    <location>
        <begin position="300"/>
        <end position="362"/>
    </location>
</feature>
<dbReference type="InterPro" id="IPR005917">
    <property type="entry name" value="Pmev_kinase_bact"/>
</dbReference>
<dbReference type="PANTHER" id="PTHR31814:SF2">
    <property type="entry name" value="PHOSPHOMEVALONATE KINASE"/>
    <property type="match status" value="1"/>
</dbReference>
<dbReference type="Gene3D" id="3.30.70.890">
    <property type="entry name" value="GHMP kinase, C-terminal domain"/>
    <property type="match status" value="1"/>
</dbReference>
<evidence type="ECO:0000313" key="11">
    <source>
        <dbReference type="Proteomes" id="UP000823858"/>
    </source>
</evidence>
<dbReference type="Gene3D" id="3.30.230.10">
    <property type="match status" value="1"/>
</dbReference>
<dbReference type="InterPro" id="IPR036554">
    <property type="entry name" value="GHMP_kinase_C_sf"/>
</dbReference>
<evidence type="ECO:0000256" key="6">
    <source>
        <dbReference type="ARBA" id="ARBA00022840"/>
    </source>
</evidence>
<comment type="caution">
    <text evidence="10">The sequence shown here is derived from an EMBL/GenBank/DDBJ whole genome shotgun (WGS) entry which is preliminary data.</text>
</comment>
<dbReference type="PRINTS" id="PR00959">
    <property type="entry name" value="MEVGALKINASE"/>
</dbReference>
<evidence type="ECO:0000313" key="10">
    <source>
        <dbReference type="EMBL" id="HJC86045.1"/>
    </source>
</evidence>
<name>A0A9D2QEC9_9CORY</name>
<dbReference type="AlphaFoldDB" id="A0A9D2QEC9"/>
<evidence type="ECO:0000256" key="7">
    <source>
        <dbReference type="SAM" id="MobiDB-lite"/>
    </source>
</evidence>
<keyword evidence="4" id="KW-0547">Nucleotide-binding</keyword>
<feature type="region of interest" description="Disordered" evidence="7">
    <location>
        <begin position="241"/>
        <end position="271"/>
    </location>
</feature>
<dbReference type="EC" id="2.7.4.2" evidence="2"/>
<dbReference type="Proteomes" id="UP000823858">
    <property type="component" value="Unassembled WGS sequence"/>
</dbReference>
<dbReference type="SUPFAM" id="SSF55060">
    <property type="entry name" value="GHMP Kinase, C-terminal domain"/>
    <property type="match status" value="1"/>
</dbReference>
<dbReference type="Pfam" id="PF08544">
    <property type="entry name" value="GHMP_kinases_C"/>
    <property type="match status" value="1"/>
</dbReference>
<keyword evidence="3 10" id="KW-0808">Transferase</keyword>
<evidence type="ECO:0000256" key="5">
    <source>
        <dbReference type="ARBA" id="ARBA00022777"/>
    </source>
</evidence>
<sequence length="395" mass="42257">MITEVRAPGKLYIAGEYAVVETGHPAVLIAVDRYLTVRVSPAASDTGHITTDQNAGSRLEWYRRGTADSPNSMVIEPDQDQFSFVLAAVRVVEEAAVALGVQLQVYDLDITSELDDDSGRKFGLGSSAAVTVATVRALCQHYRLDLGLMEQLKLALLASIEVQRSGSGGDVAASMFGGWIAYTSFDREWARQQRPGRDLLELIAAPWPGLSVRPLTPPAHLRLLVGWTGSPASTSRLVDDVQSNTEGADVSGAQRTGTATDADEARSPGPGDYAWFLEQSRQCVEDFIDAVDRDDSTGVFAAIRRNRDLLRGLGELTGTTIETPTLRKLIETAEAHGGAAKTSGAGGGDCGIVLIDPESSVSDIDDLLATWERADIRMLNLHVHQPDAVSGAEGE</sequence>
<comment type="pathway">
    <text evidence="1">Isoprenoid biosynthesis; isopentenyl diphosphate biosynthesis via mevalonate pathway; isopentenyl diphosphate from (R)-mevalonate: step 2/3.</text>
</comment>
<dbReference type="InterPro" id="IPR013750">
    <property type="entry name" value="GHMP_kinase_C_dom"/>
</dbReference>
<evidence type="ECO:0000259" key="8">
    <source>
        <dbReference type="Pfam" id="PF00288"/>
    </source>
</evidence>
<evidence type="ECO:0000256" key="1">
    <source>
        <dbReference type="ARBA" id="ARBA00005017"/>
    </source>
</evidence>
<evidence type="ECO:0000259" key="9">
    <source>
        <dbReference type="Pfam" id="PF08544"/>
    </source>
</evidence>
<dbReference type="SUPFAM" id="SSF54211">
    <property type="entry name" value="Ribosomal protein S5 domain 2-like"/>
    <property type="match status" value="1"/>
</dbReference>
<dbReference type="InterPro" id="IPR020568">
    <property type="entry name" value="Ribosomal_Su5_D2-typ_SF"/>
</dbReference>
<evidence type="ECO:0000256" key="3">
    <source>
        <dbReference type="ARBA" id="ARBA00022679"/>
    </source>
</evidence>
<gene>
    <name evidence="10" type="ORF">H9751_11010</name>
</gene>
<proteinExistence type="predicted"/>
<dbReference type="PANTHER" id="PTHR31814">
    <property type="match status" value="1"/>
</dbReference>
<dbReference type="GO" id="GO:0005524">
    <property type="term" value="F:ATP binding"/>
    <property type="evidence" value="ECO:0007669"/>
    <property type="project" value="UniProtKB-KW"/>
</dbReference>
<keyword evidence="6" id="KW-0067">ATP-binding</keyword>
<dbReference type="EMBL" id="DWVP01000024">
    <property type="protein sequence ID" value="HJC86045.1"/>
    <property type="molecule type" value="Genomic_DNA"/>
</dbReference>
<organism evidence="10 11">
    <name type="scientific">Candidatus Corynebacterium faecigallinarum</name>
    <dbReference type="NCBI Taxonomy" id="2838528"/>
    <lineage>
        <taxon>Bacteria</taxon>
        <taxon>Bacillati</taxon>
        <taxon>Actinomycetota</taxon>
        <taxon>Actinomycetes</taxon>
        <taxon>Mycobacteriales</taxon>
        <taxon>Corynebacteriaceae</taxon>
        <taxon>Corynebacterium</taxon>
    </lineage>
</organism>
<feature type="domain" description="GHMP kinase N-terminal" evidence="8">
    <location>
        <begin position="85"/>
        <end position="178"/>
    </location>
</feature>
<dbReference type="GO" id="GO:0004631">
    <property type="term" value="F:phosphomevalonate kinase activity"/>
    <property type="evidence" value="ECO:0007669"/>
    <property type="project" value="UniProtKB-EC"/>
</dbReference>
<protein>
    <recommendedName>
        <fullName evidence="2">phosphomevalonate kinase</fullName>
        <ecNumber evidence="2">2.7.4.2</ecNumber>
    </recommendedName>
</protein>
<accession>A0A9D2QEC9</accession>
<evidence type="ECO:0000256" key="4">
    <source>
        <dbReference type="ARBA" id="ARBA00022741"/>
    </source>
</evidence>
<reference evidence="10" key="2">
    <citation type="submission" date="2021-04" db="EMBL/GenBank/DDBJ databases">
        <authorList>
            <person name="Gilroy R."/>
        </authorList>
    </citation>
    <scope>NUCLEOTIDE SEQUENCE</scope>
    <source>
        <strain evidence="10">ChiHjej13B12-4958</strain>
    </source>
</reference>
<dbReference type="Pfam" id="PF00288">
    <property type="entry name" value="GHMP_kinases_N"/>
    <property type="match status" value="1"/>
</dbReference>
<dbReference type="InterPro" id="IPR035102">
    <property type="entry name" value="Phosphomevalonate_kinase"/>
</dbReference>
<dbReference type="InterPro" id="IPR014721">
    <property type="entry name" value="Ribsml_uS5_D2-typ_fold_subgr"/>
</dbReference>
<dbReference type="NCBIfam" id="TIGR01220">
    <property type="entry name" value="Pmev_kin_Gr_pos"/>
    <property type="match status" value="1"/>
</dbReference>
<keyword evidence="5 10" id="KW-0418">Kinase</keyword>
<dbReference type="InterPro" id="IPR006204">
    <property type="entry name" value="GHMP_kinase_N_dom"/>
</dbReference>
<evidence type="ECO:0000256" key="2">
    <source>
        <dbReference type="ARBA" id="ARBA00012958"/>
    </source>
</evidence>